<dbReference type="Gene3D" id="2.160.20.10">
    <property type="entry name" value="Single-stranded right-handed beta-helix, Pectin lyase-like"/>
    <property type="match status" value="1"/>
</dbReference>
<gene>
    <name evidence="1" type="primary">wcaM</name>
    <name evidence="1" type="ORF">K242An_00019</name>
</gene>
<proteinExistence type="predicted"/>
<accession>A0A0G3EZN1</accession>
<name>A0A0G3EZN1_KLEPN</name>
<dbReference type="InterPro" id="IPR011050">
    <property type="entry name" value="Pectin_lyase_fold/virulence"/>
</dbReference>
<dbReference type="EMBL" id="KR007671">
    <property type="protein sequence ID" value="AKJ75281.1"/>
    <property type="molecule type" value="Genomic_DNA"/>
</dbReference>
<dbReference type="InterPro" id="IPR012334">
    <property type="entry name" value="Pectin_lyas_fold"/>
</dbReference>
<dbReference type="AlphaFoldDB" id="A0A0G3EZN1"/>
<organism evidence="1">
    <name type="scientific">Klebsiella pneumoniae</name>
    <dbReference type="NCBI Taxonomy" id="573"/>
    <lineage>
        <taxon>Bacteria</taxon>
        <taxon>Pseudomonadati</taxon>
        <taxon>Pseudomonadota</taxon>
        <taxon>Gammaproteobacteria</taxon>
        <taxon>Enterobacterales</taxon>
        <taxon>Enterobacteriaceae</taxon>
        <taxon>Klebsiella/Raoultella group</taxon>
        <taxon>Klebsiella</taxon>
        <taxon>Klebsiella pneumoniae complex</taxon>
    </lineage>
</organism>
<protein>
    <submittedName>
        <fullName evidence="1">WcaM putative colanic acid biosynthesis protein</fullName>
    </submittedName>
</protein>
<dbReference type="SUPFAM" id="SSF51126">
    <property type="entry name" value="Pectin lyase-like"/>
    <property type="match status" value="2"/>
</dbReference>
<evidence type="ECO:0000313" key="1">
    <source>
        <dbReference type="EMBL" id="AKJ75281.1"/>
    </source>
</evidence>
<sequence>MIVFKIKSITRRDYIKKNILLLLLSSPYIKKTYSKNQTINESPSIINYYKGDWQEAFKTGLNDSDCIIIPKGTTCDNFNFELHVPTNKKIIINGTLCGNGHGRIILNGNNQITGIHGVINDVSIVISGGTPYISNLELSGYTQTARIYIDGKENEISNLIIDNLYIHDCNYGILRQGKNSKLVKAQITNCIFKNMKGDAIEWNVAVNDEQILIANHNIENINNTAQKGFWGIGIGLSGAHYDNSYPINKTVKNFTIENINGKNLRQLIHVENGSNFIIRNITAKNISDNFSTNAGLESATIAVYGSQNFTIDKVNIENGNGIIIGFGVNHGKYISAPQNFVLSNVTISNEKQMKNGLKASLGNKGSFATMRDIDIKGATLSILNKPESLTLTNIKVKTLDNNEAISILENKNDPRNKFNVSKNNKMTIINVEESNLAGKINNFSSIEHK</sequence>
<reference evidence="1" key="1">
    <citation type="journal article" date="2015" name="Genome Biol. Evol.">
        <title>Extensive Capsule Locus Variation and Large-Scale Genomic Recombination within the Klebsiella pneumoniae Clonal Group 258.</title>
        <authorList>
            <person name="Wyres K.L."/>
            <person name="Gorrie C."/>
            <person name="Edwards D.J."/>
            <person name="Wertheim H.F."/>
            <person name="Hsu L.Y."/>
            <person name="Van Kinh N."/>
            <person name="Zadoks R."/>
            <person name="Baker S."/>
            <person name="Holt K.E."/>
        </authorList>
    </citation>
    <scope>NUCLEOTIDE SEQUENCE</scope>
    <source>
        <strain evidence="1">K242An</strain>
    </source>
</reference>